<dbReference type="AlphaFoldDB" id="N9T5N9"/>
<accession>N9T5N9</accession>
<reference evidence="1 2" key="1">
    <citation type="submission" date="2013-02" db="EMBL/GenBank/DDBJ databases">
        <title>The Genome Sequence of Acinetobacter sp. CIP 70.18.</title>
        <authorList>
            <consortium name="The Broad Institute Genome Sequencing Platform"/>
            <consortium name="The Broad Institute Genome Sequencing Center for Infectious Disease"/>
            <person name="Cerqueira G."/>
            <person name="Feldgarden M."/>
            <person name="Courvalin P."/>
            <person name="Perichon B."/>
            <person name="Grillot-Courvalin C."/>
            <person name="Clermont D."/>
            <person name="Rocha E."/>
            <person name="Yoon E.-J."/>
            <person name="Nemec A."/>
            <person name="Walker B."/>
            <person name="Young S.K."/>
            <person name="Zeng Q."/>
            <person name="Gargeya S."/>
            <person name="Fitzgerald M."/>
            <person name="Haas B."/>
            <person name="Abouelleil A."/>
            <person name="Alvarado L."/>
            <person name="Arachchi H.M."/>
            <person name="Berlin A.M."/>
            <person name="Chapman S.B."/>
            <person name="Dewar J."/>
            <person name="Goldberg J."/>
            <person name="Griggs A."/>
            <person name="Gujja S."/>
            <person name="Hansen M."/>
            <person name="Howarth C."/>
            <person name="Imamovic A."/>
            <person name="Larimer J."/>
            <person name="McCowan C."/>
            <person name="Murphy C."/>
            <person name="Neiman D."/>
            <person name="Pearson M."/>
            <person name="Priest M."/>
            <person name="Roberts A."/>
            <person name="Saif S."/>
            <person name="Shea T."/>
            <person name="Sisk P."/>
            <person name="Sykes S."/>
            <person name="Wortman J."/>
            <person name="Nusbaum C."/>
            <person name="Birren B."/>
        </authorList>
    </citation>
    <scope>NUCLEOTIDE SEQUENCE [LARGE SCALE GENOMIC DNA]</scope>
    <source>
        <strain evidence="1 2">CIP 70.18</strain>
    </source>
</reference>
<keyword evidence="2" id="KW-1185">Reference proteome</keyword>
<dbReference type="Proteomes" id="UP000013084">
    <property type="component" value="Unassembled WGS sequence"/>
</dbReference>
<protein>
    <submittedName>
        <fullName evidence="1">Uncharacterized protein</fullName>
    </submittedName>
</protein>
<dbReference type="HOGENOM" id="CLU_3303223_0_0_6"/>
<evidence type="ECO:0000313" key="1">
    <source>
        <dbReference type="EMBL" id="ENX62451.1"/>
    </source>
</evidence>
<sequence>MLGLNNLAFVSQWALLQIAIDDKQNTLLAKSSVYESFPL</sequence>
<evidence type="ECO:0000313" key="2">
    <source>
        <dbReference type="Proteomes" id="UP000013084"/>
    </source>
</evidence>
<organism evidence="1 2">
    <name type="scientific">Acinetobacter higginsii</name>
    <dbReference type="NCBI Taxonomy" id="70347"/>
    <lineage>
        <taxon>Bacteria</taxon>
        <taxon>Pseudomonadati</taxon>
        <taxon>Pseudomonadota</taxon>
        <taxon>Gammaproteobacteria</taxon>
        <taxon>Moraxellales</taxon>
        <taxon>Moraxellaceae</taxon>
        <taxon>Acinetobacter</taxon>
    </lineage>
</organism>
<proteinExistence type="predicted"/>
<name>N9T5N9_9GAMM</name>
<comment type="caution">
    <text evidence="1">The sequence shown here is derived from an EMBL/GenBank/DDBJ whole genome shotgun (WGS) entry which is preliminary data.</text>
</comment>
<dbReference type="EMBL" id="APRN01000026">
    <property type="protein sequence ID" value="ENX62451.1"/>
    <property type="molecule type" value="Genomic_DNA"/>
</dbReference>
<gene>
    <name evidence="1" type="ORF">F902_00144</name>
</gene>